<feature type="domain" description="YdhG-like" evidence="1">
    <location>
        <begin position="15"/>
        <end position="106"/>
    </location>
</feature>
<accession>C5BX35</accession>
<gene>
    <name evidence="2" type="ordered locus">Bcav_0447</name>
</gene>
<organism evidence="2 3">
    <name type="scientific">Beutenbergia cavernae (strain ATCC BAA-8 / DSM 12333 / CCUG 43141 / JCM 11478 / NBRC 16432 / NCIMB 13614 / HKI 0122)</name>
    <dbReference type="NCBI Taxonomy" id="471853"/>
    <lineage>
        <taxon>Bacteria</taxon>
        <taxon>Bacillati</taxon>
        <taxon>Actinomycetota</taxon>
        <taxon>Actinomycetes</taxon>
        <taxon>Micrococcales</taxon>
        <taxon>Beutenbergiaceae</taxon>
        <taxon>Beutenbergia</taxon>
    </lineage>
</organism>
<dbReference type="Proteomes" id="UP000007962">
    <property type="component" value="Chromosome"/>
</dbReference>
<dbReference type="RefSeq" id="WP_012725490.1">
    <property type="nucleotide sequence ID" value="NC_012669.1"/>
</dbReference>
<dbReference type="OrthoDB" id="192368at2"/>
<dbReference type="EMBL" id="CP001618">
    <property type="protein sequence ID" value="ACQ78710.1"/>
    <property type="molecule type" value="Genomic_DNA"/>
</dbReference>
<keyword evidence="3" id="KW-1185">Reference proteome</keyword>
<sequence>MTTIDELVAGLDDERRETATRLCTLLDSALPEASARVYHGHPVWLDEARPVAGFKPFPRYVTFMIWNAEPIDDTSGTLVPGARMSTVKYAAAEEIDEALVRDWLARSAGVRGA</sequence>
<dbReference type="HOGENOM" id="CLU_1987962_0_0_11"/>
<name>C5BX35_BEUC1</name>
<dbReference type="eggNOG" id="COG5646">
    <property type="taxonomic scope" value="Bacteria"/>
</dbReference>
<evidence type="ECO:0000313" key="2">
    <source>
        <dbReference type="EMBL" id="ACQ78710.1"/>
    </source>
</evidence>
<dbReference type="Pfam" id="PF08818">
    <property type="entry name" value="DUF1801"/>
    <property type="match status" value="1"/>
</dbReference>
<dbReference type="STRING" id="471853.Bcav_0447"/>
<dbReference type="InterPro" id="IPR014922">
    <property type="entry name" value="YdhG-like"/>
</dbReference>
<dbReference type="KEGG" id="bcv:Bcav_0447"/>
<evidence type="ECO:0000313" key="3">
    <source>
        <dbReference type="Proteomes" id="UP000007962"/>
    </source>
</evidence>
<dbReference type="AlphaFoldDB" id="C5BX35"/>
<reference evidence="2" key="1">
    <citation type="journal article" date="2009" name="Stand. Genomic Sci.">
        <title>Complete genome sequence of Beutenbergia cavernae type strain (HKI 0122).</title>
        <authorList>
            <person name="Land M."/>
            <person name="Pukall R."/>
            <person name="Abt B."/>
            <person name="Goker M."/>
            <person name="Rohde M."/>
            <person name="Glavina Del Rio T."/>
            <person name="Tice H."/>
            <person name="Copeland A."/>
            <person name="Cheng J.F."/>
            <person name="Lucas S."/>
            <person name="Chen F."/>
            <person name="Nolan M."/>
            <person name="Bruce D."/>
            <person name="Goodwin L."/>
            <person name="Pitluck S."/>
            <person name="Ivanova N."/>
            <person name="Mavromatis K."/>
            <person name="Ovchinnikova G."/>
            <person name="Pati A."/>
            <person name="Chen A."/>
            <person name="Palaniappan K."/>
            <person name="Hauser L."/>
            <person name="Chang Y.J."/>
            <person name="Jefferies C.C."/>
            <person name="Saunders E."/>
            <person name="Brettin T."/>
            <person name="Detter J.C."/>
            <person name="Han C."/>
            <person name="Chain P."/>
            <person name="Bristow J."/>
            <person name="Eisen J.A."/>
            <person name="Markowitz V."/>
            <person name="Hugenholtz P."/>
            <person name="Kyrpides N.C."/>
            <person name="Klenk H.P."/>
            <person name="Lapidus A."/>
        </authorList>
    </citation>
    <scope>NUCLEOTIDE SEQUENCE [LARGE SCALE GENOMIC DNA]</scope>
    <source>
        <strain evidence="2">DSM 12333</strain>
    </source>
</reference>
<protein>
    <recommendedName>
        <fullName evidence="1">YdhG-like domain-containing protein</fullName>
    </recommendedName>
</protein>
<proteinExistence type="predicted"/>
<dbReference type="SUPFAM" id="SSF159888">
    <property type="entry name" value="YdhG-like"/>
    <property type="match status" value="1"/>
</dbReference>
<evidence type="ECO:0000259" key="1">
    <source>
        <dbReference type="Pfam" id="PF08818"/>
    </source>
</evidence>
<dbReference type="Gene3D" id="3.90.1150.200">
    <property type="match status" value="1"/>
</dbReference>